<organism evidence="3 4">
    <name type="scientific">Plectosphaerella cucumerina</name>
    <dbReference type="NCBI Taxonomy" id="40658"/>
    <lineage>
        <taxon>Eukaryota</taxon>
        <taxon>Fungi</taxon>
        <taxon>Dikarya</taxon>
        <taxon>Ascomycota</taxon>
        <taxon>Pezizomycotina</taxon>
        <taxon>Sordariomycetes</taxon>
        <taxon>Hypocreomycetidae</taxon>
        <taxon>Glomerellales</taxon>
        <taxon>Plectosphaerellaceae</taxon>
        <taxon>Plectosphaerella</taxon>
    </lineage>
</organism>
<dbReference type="PANTHER" id="PTHR47784:SF5">
    <property type="entry name" value="STEROL UPTAKE CONTROL PROTEIN 2"/>
    <property type="match status" value="1"/>
</dbReference>
<keyword evidence="4" id="KW-1185">Reference proteome</keyword>
<dbReference type="GO" id="GO:0008270">
    <property type="term" value="F:zinc ion binding"/>
    <property type="evidence" value="ECO:0007669"/>
    <property type="project" value="InterPro"/>
</dbReference>
<accession>A0A8K0TD03</accession>
<evidence type="ECO:0000259" key="2">
    <source>
        <dbReference type="PROSITE" id="PS50048"/>
    </source>
</evidence>
<evidence type="ECO:0000256" key="1">
    <source>
        <dbReference type="ARBA" id="ARBA00023242"/>
    </source>
</evidence>
<evidence type="ECO:0000313" key="4">
    <source>
        <dbReference type="Proteomes" id="UP000813385"/>
    </source>
</evidence>
<feature type="domain" description="Zn(2)-C6 fungal-type" evidence="2">
    <location>
        <begin position="18"/>
        <end position="48"/>
    </location>
</feature>
<dbReference type="AlphaFoldDB" id="A0A8K0TD03"/>
<dbReference type="Proteomes" id="UP000813385">
    <property type="component" value="Unassembled WGS sequence"/>
</dbReference>
<dbReference type="PROSITE" id="PS00463">
    <property type="entry name" value="ZN2_CY6_FUNGAL_1"/>
    <property type="match status" value="1"/>
</dbReference>
<dbReference type="EMBL" id="JAGPXD010000005">
    <property type="protein sequence ID" value="KAH7354114.1"/>
    <property type="molecule type" value="Genomic_DNA"/>
</dbReference>
<dbReference type="InterPro" id="IPR036864">
    <property type="entry name" value="Zn2-C6_fun-type_DNA-bd_sf"/>
</dbReference>
<keyword evidence="1" id="KW-0539">Nucleus</keyword>
<dbReference type="Pfam" id="PF00172">
    <property type="entry name" value="Zn_clus"/>
    <property type="match status" value="1"/>
</dbReference>
<proteinExistence type="predicted"/>
<dbReference type="CDD" id="cd00067">
    <property type="entry name" value="GAL4"/>
    <property type="match status" value="1"/>
</dbReference>
<dbReference type="InterPro" id="IPR053157">
    <property type="entry name" value="Sterol_Uptake_Regulator"/>
</dbReference>
<evidence type="ECO:0000313" key="3">
    <source>
        <dbReference type="EMBL" id="KAH7354114.1"/>
    </source>
</evidence>
<gene>
    <name evidence="3" type="ORF">B0T11DRAFT_124245</name>
</gene>
<dbReference type="InterPro" id="IPR001138">
    <property type="entry name" value="Zn2Cys6_DnaBD"/>
</dbReference>
<dbReference type="PROSITE" id="PS50048">
    <property type="entry name" value="ZN2_CY6_FUNGAL_2"/>
    <property type="match status" value="1"/>
</dbReference>
<comment type="caution">
    <text evidence="3">The sequence shown here is derived from an EMBL/GenBank/DDBJ whole genome shotgun (WGS) entry which is preliminary data.</text>
</comment>
<dbReference type="SUPFAM" id="SSF57701">
    <property type="entry name" value="Zn2/Cys6 DNA-binding domain"/>
    <property type="match status" value="1"/>
</dbReference>
<dbReference type="OrthoDB" id="4937900at2759"/>
<reference evidence="3" key="1">
    <citation type="journal article" date="2021" name="Nat. Commun.">
        <title>Genetic determinants of endophytism in the Arabidopsis root mycobiome.</title>
        <authorList>
            <person name="Mesny F."/>
            <person name="Miyauchi S."/>
            <person name="Thiergart T."/>
            <person name="Pickel B."/>
            <person name="Atanasova L."/>
            <person name="Karlsson M."/>
            <person name="Huettel B."/>
            <person name="Barry K.W."/>
            <person name="Haridas S."/>
            <person name="Chen C."/>
            <person name="Bauer D."/>
            <person name="Andreopoulos W."/>
            <person name="Pangilinan J."/>
            <person name="LaButti K."/>
            <person name="Riley R."/>
            <person name="Lipzen A."/>
            <person name="Clum A."/>
            <person name="Drula E."/>
            <person name="Henrissat B."/>
            <person name="Kohler A."/>
            <person name="Grigoriev I.V."/>
            <person name="Martin F.M."/>
            <person name="Hacquard S."/>
        </authorList>
    </citation>
    <scope>NUCLEOTIDE SEQUENCE</scope>
    <source>
        <strain evidence="3">MPI-CAGE-AT-0016</strain>
    </source>
</reference>
<dbReference type="PANTHER" id="PTHR47784">
    <property type="entry name" value="STEROL UPTAKE CONTROL PROTEIN 2"/>
    <property type="match status" value="1"/>
</dbReference>
<dbReference type="GO" id="GO:0001228">
    <property type="term" value="F:DNA-binding transcription activator activity, RNA polymerase II-specific"/>
    <property type="evidence" value="ECO:0007669"/>
    <property type="project" value="TreeGrafter"/>
</dbReference>
<protein>
    <recommendedName>
        <fullName evidence="2">Zn(2)-C6 fungal-type domain-containing protein</fullName>
    </recommendedName>
</protein>
<dbReference type="SMART" id="SM00066">
    <property type="entry name" value="GAL4"/>
    <property type="match status" value="1"/>
</dbReference>
<dbReference type="Gene3D" id="4.10.240.10">
    <property type="entry name" value="Zn(2)-C6 fungal-type DNA-binding domain"/>
    <property type="match status" value="1"/>
</dbReference>
<sequence length="472" mass="51946">MAPPKNRVRRFHRRSKNGCTTCKKRHVRCDEKTPLCTNCLQNGSVCIYPDSGPDPELTNAVPAADAAAAAAVALGPSATLASSQPFVGCGSDYQLSPKSQWLFHQYSTFSVRGQTPSERGSEVGTVRKTSAHPGLLHGSLVVAACQWAWVTGSLDHVKVPFLHHKAAAYEFVRRQVLDESQALSETTTFAIATLALAEGAVGDLDASSKHLRGLQELALRRRGYKVAGPNLPQQMLDMAAERLRKGKVSVLQEVIGADSYQPTIIALLFTSLWDLANLPPKEAPRYGWWQANETLSDRLWQGYTKNLDWEISRDFDPDRNISMMLNSDPKSSRASYIATFFYLLIAMNDSHIDCVLTVWLLEQLIEDVEIKEQDMISGAFSRHLWFWSVLLGAAVADAAAPSSPDEARQVAVWKTLYAGKIRLASGILRLTSWDEARRALAEIAWVEDSTAGEAGLRGLWEKAMSVKVYGGG</sequence>
<name>A0A8K0TD03_9PEZI</name>